<accession>A0ABX8SU71</accession>
<dbReference type="EMBL" id="CP049362">
    <property type="protein sequence ID" value="QXX79560.1"/>
    <property type="molecule type" value="Genomic_DNA"/>
</dbReference>
<keyword evidence="4" id="KW-1185">Reference proteome</keyword>
<dbReference type="PROSITE" id="PS00901">
    <property type="entry name" value="CYS_SYNTHASE"/>
    <property type="match status" value="1"/>
</dbReference>
<evidence type="ECO:0000313" key="3">
    <source>
        <dbReference type="EMBL" id="QXX79560.1"/>
    </source>
</evidence>
<evidence type="ECO:0000313" key="4">
    <source>
        <dbReference type="Proteomes" id="UP000826050"/>
    </source>
</evidence>
<organism evidence="3 4">
    <name type="scientific">Alcaligenes ammonioxydans</name>
    <dbReference type="NCBI Taxonomy" id="2582914"/>
    <lineage>
        <taxon>Bacteria</taxon>
        <taxon>Pseudomonadati</taxon>
        <taxon>Pseudomonadota</taxon>
        <taxon>Betaproteobacteria</taxon>
        <taxon>Burkholderiales</taxon>
        <taxon>Alcaligenaceae</taxon>
        <taxon>Alcaligenes</taxon>
    </lineage>
</organism>
<proteinExistence type="predicted"/>
<name>A0ABX8SU71_9BURK</name>
<dbReference type="InterPro" id="IPR001926">
    <property type="entry name" value="TrpB-like_PALP"/>
</dbReference>
<dbReference type="Proteomes" id="UP000826050">
    <property type="component" value="Chromosome"/>
</dbReference>
<comment type="cofactor">
    <cofactor evidence="1">
        <name>pyridoxal 5'-phosphate</name>
        <dbReference type="ChEBI" id="CHEBI:597326"/>
    </cofactor>
</comment>
<dbReference type="CDD" id="cd01561">
    <property type="entry name" value="CBS_like"/>
    <property type="match status" value="1"/>
</dbReference>
<dbReference type="InterPro" id="IPR050214">
    <property type="entry name" value="Cys_Synth/Cystath_Beta-Synth"/>
</dbReference>
<dbReference type="PANTHER" id="PTHR10314">
    <property type="entry name" value="CYSTATHIONINE BETA-SYNTHASE"/>
    <property type="match status" value="1"/>
</dbReference>
<sequence>MTELLNYVGNTPIIKIENIFNPDRSGVYVKLEEFNPGGSIKSRPGVHMVLDAQEKKLLTKDKIILEPRGGNTGLGITIAAIALGYKVNLVIPDNFSKEKIKNLESYGAKIILSDHNTGPGSHVRLAREILNSDNNYISLDQFSNPANPLSHYLTTGPEIINQLKVRKVDAFVAGIGTGGTLMGVGRYLKGISSDTKVIGVQPSGCDFKNNIFIPYKIEAIAVGFIPPIVNFSLIDHMINVDFNEVMELRSWLSKNKGIFVGVSSGANILASLKEAKKYKKGKIIVTVAPDSGRSYIGYE</sequence>
<protein>
    <submittedName>
        <fullName evidence="3">Cysteine synthase family protein</fullName>
    </submittedName>
</protein>
<reference evidence="3 4" key="1">
    <citation type="submission" date="2020-02" db="EMBL/GenBank/DDBJ databases">
        <title>Partial ammonium oxidation to N2 by heterotrophic bacteria.</title>
        <authorList>
            <person name="Wu M."/>
        </authorList>
    </citation>
    <scope>NUCLEOTIDE SEQUENCE [LARGE SCALE GENOMIC DNA]</scope>
    <source>
        <strain evidence="3 4">HO-1</strain>
    </source>
</reference>
<evidence type="ECO:0000259" key="2">
    <source>
        <dbReference type="Pfam" id="PF00291"/>
    </source>
</evidence>
<dbReference type="InterPro" id="IPR001216">
    <property type="entry name" value="P-phosphate_BS"/>
</dbReference>
<feature type="domain" description="Tryptophan synthase beta chain-like PALP" evidence="2">
    <location>
        <begin position="6"/>
        <end position="290"/>
    </location>
</feature>
<dbReference type="RefSeq" id="WP_219234931.1">
    <property type="nucleotide sequence ID" value="NZ_CP049362.1"/>
</dbReference>
<gene>
    <name evidence="3" type="ORF">FE795_11385</name>
</gene>
<evidence type="ECO:0000256" key="1">
    <source>
        <dbReference type="ARBA" id="ARBA00001933"/>
    </source>
</evidence>
<dbReference type="Pfam" id="PF00291">
    <property type="entry name" value="PALP"/>
    <property type="match status" value="1"/>
</dbReference>